<evidence type="ECO:0000313" key="4">
    <source>
        <dbReference type="Proteomes" id="UP001142489"/>
    </source>
</evidence>
<dbReference type="InterPro" id="IPR011009">
    <property type="entry name" value="Kinase-like_dom_sf"/>
</dbReference>
<dbReference type="GO" id="GO:0030496">
    <property type="term" value="C:midbody"/>
    <property type="evidence" value="ECO:0007669"/>
    <property type="project" value="TreeGrafter"/>
</dbReference>
<dbReference type="GO" id="GO:0043063">
    <property type="term" value="P:intercellular bridge organization"/>
    <property type="evidence" value="ECO:0007669"/>
    <property type="project" value="InterPro"/>
</dbReference>
<dbReference type="InterPro" id="IPR002110">
    <property type="entry name" value="Ankyrin_rpt"/>
</dbReference>
<dbReference type="GO" id="GO:0005524">
    <property type="term" value="F:ATP binding"/>
    <property type="evidence" value="ECO:0007669"/>
    <property type="project" value="InterPro"/>
</dbReference>
<dbReference type="EMBL" id="JAPFRF010000017">
    <property type="protein sequence ID" value="KAJ7308834.1"/>
    <property type="molecule type" value="Genomic_DNA"/>
</dbReference>
<feature type="repeat" description="ANK" evidence="1">
    <location>
        <begin position="79"/>
        <end position="111"/>
    </location>
</feature>
<dbReference type="GO" id="GO:0004672">
    <property type="term" value="F:protein kinase activity"/>
    <property type="evidence" value="ECO:0007669"/>
    <property type="project" value="InterPro"/>
</dbReference>
<keyword evidence="1" id="KW-0040">ANK repeat</keyword>
<dbReference type="Pfam" id="PF12796">
    <property type="entry name" value="Ank_2"/>
    <property type="match status" value="1"/>
</dbReference>
<accession>A0A9Q0XC60</accession>
<dbReference type="OrthoDB" id="5962695at2759"/>
<evidence type="ECO:0000259" key="2">
    <source>
        <dbReference type="PROSITE" id="PS50011"/>
    </source>
</evidence>
<keyword evidence="4" id="KW-1185">Reference proteome</keyword>
<dbReference type="GO" id="GO:0051306">
    <property type="term" value="P:mitotic sister chromatid separation"/>
    <property type="evidence" value="ECO:0007669"/>
    <property type="project" value="InterPro"/>
</dbReference>
<dbReference type="SUPFAM" id="SSF56112">
    <property type="entry name" value="Protein kinase-like (PK-like)"/>
    <property type="match status" value="1"/>
</dbReference>
<dbReference type="FunFam" id="1.25.40.20:FF:000153">
    <property type="entry name" value="inactive serine/threonine-protein kinase TEX14 isoform X3"/>
    <property type="match status" value="1"/>
</dbReference>
<evidence type="ECO:0000256" key="1">
    <source>
        <dbReference type="PROSITE-ProRule" id="PRU00023"/>
    </source>
</evidence>
<dbReference type="InterPro" id="IPR036770">
    <property type="entry name" value="Ankyrin_rpt-contain_sf"/>
</dbReference>
<dbReference type="InterPro" id="IPR000719">
    <property type="entry name" value="Prot_kinase_dom"/>
</dbReference>
<name>A0A9Q0XC60_9SAUR</name>
<dbReference type="Gene3D" id="1.10.510.10">
    <property type="entry name" value="Transferase(Phosphotransferase) domain 1"/>
    <property type="match status" value="1"/>
</dbReference>
<organism evidence="3 4">
    <name type="scientific">Phrynocephalus forsythii</name>
    <dbReference type="NCBI Taxonomy" id="171643"/>
    <lineage>
        <taxon>Eukaryota</taxon>
        <taxon>Metazoa</taxon>
        <taxon>Chordata</taxon>
        <taxon>Craniata</taxon>
        <taxon>Vertebrata</taxon>
        <taxon>Euteleostomi</taxon>
        <taxon>Lepidosauria</taxon>
        <taxon>Squamata</taxon>
        <taxon>Bifurcata</taxon>
        <taxon>Unidentata</taxon>
        <taxon>Episquamata</taxon>
        <taxon>Toxicofera</taxon>
        <taxon>Iguania</taxon>
        <taxon>Acrodonta</taxon>
        <taxon>Agamidae</taxon>
        <taxon>Agaminae</taxon>
        <taxon>Phrynocephalus</taxon>
    </lineage>
</organism>
<dbReference type="GO" id="GO:0007094">
    <property type="term" value="P:mitotic spindle assembly checkpoint signaling"/>
    <property type="evidence" value="ECO:0007669"/>
    <property type="project" value="InterPro"/>
</dbReference>
<dbReference type="PANTHER" id="PTHR23060">
    <property type="entry name" value="TESTIS EXPRESSED GENE 14"/>
    <property type="match status" value="1"/>
</dbReference>
<evidence type="ECO:0000313" key="3">
    <source>
        <dbReference type="EMBL" id="KAJ7308834.1"/>
    </source>
</evidence>
<gene>
    <name evidence="3" type="ORF">JRQ81_008104</name>
</gene>
<dbReference type="PANTHER" id="PTHR23060:SF3">
    <property type="entry name" value="TESTIS EXPRESSED 14, INTERCELLULAR BRIDGE FORMING FACTOR"/>
    <property type="match status" value="1"/>
</dbReference>
<dbReference type="PROSITE" id="PS50297">
    <property type="entry name" value="ANK_REP_REGION"/>
    <property type="match status" value="2"/>
</dbReference>
<dbReference type="Proteomes" id="UP001142489">
    <property type="component" value="Unassembled WGS sequence"/>
</dbReference>
<dbReference type="PIRSF" id="PIRSF000654">
    <property type="entry name" value="Integrin-linked_kinase"/>
    <property type="match status" value="1"/>
</dbReference>
<dbReference type="InterPro" id="IPR001245">
    <property type="entry name" value="Ser-Thr/Tyr_kinase_cat_dom"/>
</dbReference>
<dbReference type="SUPFAM" id="SSF48403">
    <property type="entry name" value="Ankyrin repeat"/>
    <property type="match status" value="1"/>
</dbReference>
<dbReference type="GO" id="GO:0045171">
    <property type="term" value="C:intercellular bridge"/>
    <property type="evidence" value="ECO:0007669"/>
    <property type="project" value="TreeGrafter"/>
</dbReference>
<dbReference type="GO" id="GO:0007140">
    <property type="term" value="P:male meiotic nuclear division"/>
    <property type="evidence" value="ECO:0007669"/>
    <property type="project" value="InterPro"/>
</dbReference>
<dbReference type="AlphaFoldDB" id="A0A9Q0XC60"/>
<dbReference type="PROSITE" id="PS50011">
    <property type="entry name" value="PROTEIN_KINASE_DOM"/>
    <property type="match status" value="1"/>
</dbReference>
<dbReference type="InterPro" id="IPR039339">
    <property type="entry name" value="Tex14"/>
</dbReference>
<comment type="caution">
    <text evidence="3">The sequence shown here is derived from an EMBL/GenBank/DDBJ whole genome shotgun (WGS) entry which is preliminary data.</text>
</comment>
<dbReference type="Pfam" id="PF07714">
    <property type="entry name" value="PK_Tyr_Ser-Thr"/>
    <property type="match status" value="1"/>
</dbReference>
<dbReference type="SMART" id="SM00248">
    <property type="entry name" value="ANK"/>
    <property type="match status" value="2"/>
</dbReference>
<protein>
    <recommendedName>
        <fullName evidence="2">Protein kinase domain-containing protein</fullName>
    </recommendedName>
</protein>
<dbReference type="GO" id="GO:0008608">
    <property type="term" value="P:attachment of spindle microtubules to kinetochore"/>
    <property type="evidence" value="ECO:0007669"/>
    <property type="project" value="InterPro"/>
</dbReference>
<reference evidence="3" key="1">
    <citation type="journal article" date="2023" name="DNA Res.">
        <title>Chromosome-level genome assembly of Phrynocephalus forsythii using third-generation DNA sequencing and Hi-C analysis.</title>
        <authorList>
            <person name="Qi Y."/>
            <person name="Zhao W."/>
            <person name="Zhao Y."/>
            <person name="Niu C."/>
            <person name="Cao S."/>
            <person name="Zhang Y."/>
        </authorList>
    </citation>
    <scope>NUCLEOTIDE SEQUENCE</scope>
    <source>
        <tissue evidence="3">Muscle</tissue>
    </source>
</reference>
<dbReference type="Gene3D" id="1.25.40.20">
    <property type="entry name" value="Ankyrin repeat-containing domain"/>
    <property type="match status" value="1"/>
</dbReference>
<feature type="repeat" description="ANK" evidence="1">
    <location>
        <begin position="46"/>
        <end position="78"/>
    </location>
</feature>
<sequence length="481" mass="52946">MAHTVPVPCPVELGTLKNESLEARLHEYVRQGNYVKGISVDTINSLGQTPLFTASLLGLGKLVDILLDYGSDPNHRCYDGSTPVHAAAFSGDQLLLSKLLDAGGDLRVHDKNGKNPQSWALTAGKEAGSQMLEFIQRCTVHMQAALQSSSFDLLRKVDSPRTLVGGQSKFGGITQGTAGSPLKRFLRSRTSPTPSIFSFGYGKFCLTARKQLGYLASLPVVAEKELVQADDEPTCSFQTGPYMVMTNLMWRGSPVTVKEMNTKPHQHCSKLRFSDLLLAEQEHSSKLRHPHLLQLMAVCLSLDLERTRLVFERVNFGSLYSILHEQRSEFLVMHLETIVHLLLQVSDALRFLHLSGFVHRTVSSYAVAIVLPGEAKLTNLEHMIESKDGGEHSDLTRVPIPPQLYNWCAPEVILEKAATTRSDIYSFCAVMQEVLTEAVPLGRPGRVSGEGPPGLRAALGTRRQPAQALLQHREDRLGVPA</sequence>
<dbReference type="PROSITE" id="PS50088">
    <property type="entry name" value="ANK_REPEAT"/>
    <property type="match status" value="2"/>
</dbReference>
<proteinExistence type="predicted"/>
<dbReference type="GO" id="GO:0000776">
    <property type="term" value="C:kinetochore"/>
    <property type="evidence" value="ECO:0007669"/>
    <property type="project" value="TreeGrafter"/>
</dbReference>
<feature type="domain" description="Protein kinase" evidence="2">
    <location>
        <begin position="206"/>
        <end position="481"/>
    </location>
</feature>